<evidence type="ECO:0000313" key="3">
    <source>
        <dbReference type="Proteomes" id="UP000594468"/>
    </source>
</evidence>
<dbReference type="Proteomes" id="UP000594468">
    <property type="component" value="Chromosome"/>
</dbReference>
<keyword evidence="3" id="KW-1185">Reference proteome</keyword>
<proteinExistence type="predicted"/>
<keyword evidence="1" id="KW-0812">Transmembrane</keyword>
<dbReference type="AlphaFoldDB" id="A0A7S8IBX1"/>
<accession>A0A7S8IBX1</accession>
<dbReference type="KEGG" id="pmet:G4Y79_14545"/>
<sequence length="285" mass="31904">MPNSGKKTLLNSLWDWDAVEESSESVRNYGLFTLIDLSADAYDVASIMYRLENAELVVYVLDCAQGLTPESYNWIARLRSLDTTLLVILSRADELPKAALKSRLETLEKKLARPILPIVANDKQAVQGDFVKSVLRLCPDLSAPLASEIPALRSAVARRMVIQAVMTSLQAVSDGSELSLTHDLKQVQANLIREIAGIYGYRGMSRVRERFFLSLFIRWITNQGIPQLESVPYTKSWMRSGGFSAALTFAIGYLTIFAYGATLPNWMNVFTPQAWRTHHGKVDKD</sequence>
<dbReference type="RefSeq" id="WP_195169000.1">
    <property type="nucleotide sequence ID" value="NZ_CP062983.1"/>
</dbReference>
<dbReference type="SUPFAM" id="SSF52540">
    <property type="entry name" value="P-loop containing nucleoside triphosphate hydrolases"/>
    <property type="match status" value="1"/>
</dbReference>
<evidence type="ECO:0000313" key="2">
    <source>
        <dbReference type="EMBL" id="QPC80925.1"/>
    </source>
</evidence>
<feature type="transmembrane region" description="Helical" evidence="1">
    <location>
        <begin position="243"/>
        <end position="262"/>
    </location>
</feature>
<dbReference type="InterPro" id="IPR027417">
    <property type="entry name" value="P-loop_NTPase"/>
</dbReference>
<dbReference type="EMBL" id="CP062983">
    <property type="protein sequence ID" value="QPC80925.1"/>
    <property type="molecule type" value="Genomic_DNA"/>
</dbReference>
<evidence type="ECO:0000256" key="1">
    <source>
        <dbReference type="SAM" id="Phobius"/>
    </source>
</evidence>
<name>A0A7S8IBX1_9CHLR</name>
<keyword evidence="1" id="KW-0472">Membrane</keyword>
<gene>
    <name evidence="2" type="ORF">G4Y79_14545</name>
</gene>
<dbReference type="Gene3D" id="3.40.50.300">
    <property type="entry name" value="P-loop containing nucleotide triphosphate hydrolases"/>
    <property type="match status" value="1"/>
</dbReference>
<keyword evidence="1" id="KW-1133">Transmembrane helix</keyword>
<protein>
    <submittedName>
        <fullName evidence="2">Uncharacterized protein</fullName>
    </submittedName>
</protein>
<reference evidence="2 3" key="1">
    <citation type="submission" date="2020-02" db="EMBL/GenBank/DDBJ databases">
        <authorList>
            <person name="Zheng R.K."/>
            <person name="Sun C.M."/>
        </authorList>
    </citation>
    <scope>NUCLEOTIDE SEQUENCE [LARGE SCALE GENOMIC DNA]</scope>
    <source>
        <strain evidence="3">rifampicinis</strain>
    </source>
</reference>
<organism evidence="2 3">
    <name type="scientific">Phototrophicus methaneseepsis</name>
    <dbReference type="NCBI Taxonomy" id="2710758"/>
    <lineage>
        <taxon>Bacteria</taxon>
        <taxon>Bacillati</taxon>
        <taxon>Chloroflexota</taxon>
        <taxon>Candidatus Thermofontia</taxon>
        <taxon>Phototrophicales</taxon>
        <taxon>Phototrophicaceae</taxon>
        <taxon>Phototrophicus</taxon>
    </lineage>
</organism>